<dbReference type="RefSeq" id="WP_058291661.1">
    <property type="nucleotide sequence ID" value="NZ_CYSD01000043.1"/>
</dbReference>
<proteinExistence type="predicted"/>
<dbReference type="Proteomes" id="UP000052022">
    <property type="component" value="Unassembled WGS sequence"/>
</dbReference>
<evidence type="ECO:0000259" key="1">
    <source>
        <dbReference type="Pfam" id="PF18914"/>
    </source>
</evidence>
<gene>
    <name evidence="2" type="ORF">TRM7557_03672</name>
</gene>
<evidence type="ECO:0000313" key="2">
    <source>
        <dbReference type="EMBL" id="CUH81952.1"/>
    </source>
</evidence>
<reference evidence="2 3" key="1">
    <citation type="submission" date="2015-09" db="EMBL/GenBank/DDBJ databases">
        <authorList>
            <consortium name="Swine Surveillance"/>
        </authorList>
    </citation>
    <scope>NUCLEOTIDE SEQUENCE [LARGE SCALE GENOMIC DNA]</scope>
    <source>
        <strain evidence="2 3">CECT 7557</strain>
    </source>
</reference>
<accession>A0A0P1H1H6</accession>
<evidence type="ECO:0000313" key="3">
    <source>
        <dbReference type="Proteomes" id="UP000052022"/>
    </source>
</evidence>
<organism evidence="2 3">
    <name type="scientific">Tritonibacter multivorans</name>
    <dbReference type="NCBI Taxonomy" id="928856"/>
    <lineage>
        <taxon>Bacteria</taxon>
        <taxon>Pseudomonadati</taxon>
        <taxon>Pseudomonadota</taxon>
        <taxon>Alphaproteobacteria</taxon>
        <taxon>Rhodobacterales</taxon>
        <taxon>Paracoccaceae</taxon>
        <taxon>Tritonibacter</taxon>
    </lineage>
</organism>
<dbReference type="STRING" id="928856.SAMN04488049_10516"/>
<protein>
    <recommendedName>
        <fullName evidence="1">DUF5666 domain-containing protein</fullName>
    </recommendedName>
</protein>
<dbReference type="AlphaFoldDB" id="A0A0P1H1H6"/>
<dbReference type="Pfam" id="PF18914">
    <property type="entry name" value="DUF5666"/>
    <property type="match status" value="1"/>
</dbReference>
<sequence>MTSVFPNRRFFIAASLCATVLPVAGRSQSRDKDVEGGLGGTGIVGVLVDTGVLRLSGQAVETDASTQASTYFGPVPLRLLQVGDSLTVEATRVADGRLIARRIEVTYPLVGAITALDFERNRCVVNGVDVASERGLRGWRIGDRVAVSGLWRGRSVVASRISTAPSLLDLVSGTTGRRTVGGVPIRRSAVSLTTAGRFATVAGRFDVGTGVMRAERTTLDRFTGAAGTLTTLAIEGWLEPTKTAPGYRIAGLGHSFERNLDLGAFANSRMLFTGPYTGRFAADAAVRLPTDPAARRRLLRRISL</sequence>
<dbReference type="EMBL" id="CYSD01000043">
    <property type="protein sequence ID" value="CUH81952.1"/>
    <property type="molecule type" value="Genomic_DNA"/>
</dbReference>
<keyword evidence="3" id="KW-1185">Reference proteome</keyword>
<name>A0A0P1H1H6_9RHOB</name>
<feature type="domain" description="DUF5666" evidence="1">
    <location>
        <begin position="48"/>
        <end position="104"/>
    </location>
</feature>
<dbReference type="OrthoDB" id="7816693at2"/>
<dbReference type="InterPro" id="IPR043724">
    <property type="entry name" value="DUF5666"/>
</dbReference>